<sequence length="92" mass="9860">GSLGAGEGSGQRSDSTTINARSWRNINATLDADKPGDTAEAYQNNVTANVSSSKLKEVRNIKSVCDLFFGWRLFLAGRCVTPDLTICPPTLL</sequence>
<name>A0A1A8DSY8_NOTKA</name>
<reference evidence="1" key="1">
    <citation type="submission" date="2016-05" db="EMBL/GenBank/DDBJ databases">
        <authorList>
            <person name="Lavstsen T."/>
            <person name="Jespersen J.S."/>
        </authorList>
    </citation>
    <scope>NUCLEOTIDE SEQUENCE</scope>
    <source>
        <tissue evidence="1">Brain</tissue>
    </source>
</reference>
<feature type="non-terminal residue" evidence="1">
    <location>
        <position position="1"/>
    </location>
</feature>
<organism evidence="1">
    <name type="scientific">Nothobranchius kadleci</name>
    <name type="common">African annual killifish</name>
    <dbReference type="NCBI Taxonomy" id="1051664"/>
    <lineage>
        <taxon>Eukaryota</taxon>
        <taxon>Metazoa</taxon>
        <taxon>Chordata</taxon>
        <taxon>Craniata</taxon>
        <taxon>Vertebrata</taxon>
        <taxon>Euteleostomi</taxon>
        <taxon>Actinopterygii</taxon>
        <taxon>Neopterygii</taxon>
        <taxon>Teleostei</taxon>
        <taxon>Neoteleostei</taxon>
        <taxon>Acanthomorphata</taxon>
        <taxon>Ovalentaria</taxon>
        <taxon>Atherinomorphae</taxon>
        <taxon>Cyprinodontiformes</taxon>
        <taxon>Nothobranchiidae</taxon>
        <taxon>Nothobranchius</taxon>
    </lineage>
</organism>
<feature type="non-terminal residue" evidence="1">
    <location>
        <position position="92"/>
    </location>
</feature>
<gene>
    <name evidence="1" type="primary">BX000999.2</name>
</gene>
<reference evidence="1" key="2">
    <citation type="submission" date="2016-06" db="EMBL/GenBank/DDBJ databases">
        <title>The genome of a short-lived fish provides insights into sex chromosome evolution and the genetic control of aging.</title>
        <authorList>
            <person name="Reichwald K."/>
            <person name="Felder M."/>
            <person name="Petzold A."/>
            <person name="Koch P."/>
            <person name="Groth M."/>
            <person name="Platzer M."/>
        </authorList>
    </citation>
    <scope>NUCLEOTIDE SEQUENCE</scope>
    <source>
        <tissue evidence="1">Brain</tissue>
    </source>
</reference>
<protein>
    <submittedName>
        <fullName evidence="1">Uncharacterized protein</fullName>
    </submittedName>
</protein>
<dbReference type="AlphaFoldDB" id="A0A1A8DSY8"/>
<proteinExistence type="predicted"/>
<accession>A0A1A8DSY8</accession>
<evidence type="ECO:0000313" key="1">
    <source>
        <dbReference type="EMBL" id="SBQ37097.1"/>
    </source>
</evidence>
<dbReference type="EMBL" id="HAEA01008617">
    <property type="protein sequence ID" value="SBQ37097.1"/>
    <property type="molecule type" value="Transcribed_RNA"/>
</dbReference>